<keyword evidence="1" id="KW-1133">Transmembrane helix</keyword>
<keyword evidence="1" id="KW-0472">Membrane</keyword>
<sequence>MNPKDFYNMIYLFIDRNTIKLLSLSKALLGQFNSVYFQKKHENDLWSKDKAINVDLIASAVKEALTLARPQAVTEKEVCLVLPQDIFEFREYDIPVDISESAILPFIRDKARADLKINLNDLMYDYLLVKQNNHAKVLLFALDKSIYNSYLQALQLLGLQIVNVVPETLSYFKLFEKTLRAEKKENILYVFYKEKESFSYLYNSFGLVSPVKFPVNKEGFEVALKNVIEKLKKENISLNRIILSGAGSEKFRQDLFTKEIGVWTNPLKKIILNFYQEYLKLIIISPAEPFPFLDFDVCLGAFIFSKENSQFRLSDGGKDQKQPKGSKISIRLPSVGLKARDLFIFAFSFILTFAIIYFLPKVNISLPLTTPKEQVKVKLTPMPTAKPSPTPAIDKKALKIKILNGSGIKGLAAVAKKNLQEKEYVEILIGNADSFDLEKTSVQVKKDMEPILTTFLADVNSSLKVDKSQITTLESTQSADIILTLGKDFE</sequence>
<dbReference type="Gene3D" id="3.30.1490.300">
    <property type="match status" value="1"/>
</dbReference>
<dbReference type="Proteomes" id="UP000176376">
    <property type="component" value="Unassembled WGS sequence"/>
</dbReference>
<name>A0A1F7JPA3_9BACT</name>
<feature type="domain" description="LytR/CpsA/Psr regulator C-terminal" evidence="2">
    <location>
        <begin position="398"/>
        <end position="489"/>
    </location>
</feature>
<evidence type="ECO:0000313" key="4">
    <source>
        <dbReference type="Proteomes" id="UP000176376"/>
    </source>
</evidence>
<comment type="caution">
    <text evidence="3">The sequence shown here is derived from an EMBL/GenBank/DDBJ whole genome shotgun (WGS) entry which is preliminary data.</text>
</comment>
<evidence type="ECO:0000259" key="2">
    <source>
        <dbReference type="Pfam" id="PF13399"/>
    </source>
</evidence>
<dbReference type="STRING" id="1802074.A3J15_03085"/>
<proteinExistence type="predicted"/>
<keyword evidence="1" id="KW-0812">Transmembrane</keyword>
<gene>
    <name evidence="3" type="ORF">A3J15_03085</name>
</gene>
<dbReference type="Gene3D" id="3.30.70.2390">
    <property type="match status" value="1"/>
</dbReference>
<protein>
    <recommendedName>
        <fullName evidence="2">LytR/CpsA/Psr regulator C-terminal domain-containing protein</fullName>
    </recommendedName>
</protein>
<accession>A0A1F7JPA3</accession>
<organism evidence="3 4">
    <name type="scientific">Candidatus Roizmanbacteria bacterium RIFCSPLOWO2_02_FULL_38_10</name>
    <dbReference type="NCBI Taxonomy" id="1802074"/>
    <lineage>
        <taxon>Bacteria</taxon>
        <taxon>Candidatus Roizmaniibacteriota</taxon>
    </lineage>
</organism>
<dbReference type="EMBL" id="MGAY01000002">
    <property type="protein sequence ID" value="OGK57440.1"/>
    <property type="molecule type" value="Genomic_DNA"/>
</dbReference>
<feature type="transmembrane region" description="Helical" evidence="1">
    <location>
        <begin position="342"/>
        <end position="359"/>
    </location>
</feature>
<dbReference type="Gene3D" id="3.30.420.40">
    <property type="match status" value="1"/>
</dbReference>
<dbReference type="Pfam" id="PF13399">
    <property type="entry name" value="LytR_C"/>
    <property type="match status" value="1"/>
</dbReference>
<evidence type="ECO:0000256" key="1">
    <source>
        <dbReference type="SAM" id="Phobius"/>
    </source>
</evidence>
<reference evidence="3 4" key="1">
    <citation type="journal article" date="2016" name="Nat. Commun.">
        <title>Thousands of microbial genomes shed light on interconnected biogeochemical processes in an aquifer system.</title>
        <authorList>
            <person name="Anantharaman K."/>
            <person name="Brown C.T."/>
            <person name="Hug L.A."/>
            <person name="Sharon I."/>
            <person name="Castelle C.J."/>
            <person name="Probst A.J."/>
            <person name="Thomas B.C."/>
            <person name="Singh A."/>
            <person name="Wilkins M.J."/>
            <person name="Karaoz U."/>
            <person name="Brodie E.L."/>
            <person name="Williams K.H."/>
            <person name="Hubbard S.S."/>
            <person name="Banfield J.F."/>
        </authorList>
    </citation>
    <scope>NUCLEOTIDE SEQUENCE [LARGE SCALE GENOMIC DNA]</scope>
</reference>
<evidence type="ECO:0000313" key="3">
    <source>
        <dbReference type="EMBL" id="OGK57440.1"/>
    </source>
</evidence>
<dbReference type="AlphaFoldDB" id="A0A1F7JPA3"/>
<dbReference type="InterPro" id="IPR027381">
    <property type="entry name" value="LytR/CpsA/Psr_C"/>
</dbReference>